<feature type="domain" description="Major facilitator superfamily (MFS) profile" evidence="6">
    <location>
        <begin position="1"/>
        <end position="384"/>
    </location>
</feature>
<sequence length="394" mass="44030">MNRNILALYLVKLSKWFSLVMPIIVLFYEKHGLGLHDVFVLKSVYSVAAVTLEIPSGYLADVWGRKKCLVSGCILFFIGYLVYSFTSSFTAFLGAELLLGIGQTLVNGADSALLYDTTVHYKRENEYLKYEGRITMIGNFAEAFAGIFGGLLAVYSLRFPFYAQACVAFIGIPAAFSLQEFNTKGKIQSPVTEIVRIIKYSLFTNRRLCCNIMYSGIIGAATLTMAWFVQPVLMHLDTPTSWFGVIWTVLNLTVGVAALYSDKIEHRLGMNKMNLLILVFIAGGYLALAYNLTYWGLAILLLFYIVRGFATPVLKGYINQLTFSDMRATVLSIRNFIIRLMFAGAAPFVGWLNDMYSLKTALLASAGIIFLPGIIFLVLSFEVNHKKEETEKTE</sequence>
<dbReference type="PROSITE" id="PS00216">
    <property type="entry name" value="SUGAR_TRANSPORT_1"/>
    <property type="match status" value="1"/>
</dbReference>
<comment type="subcellular location">
    <subcellularLocation>
        <location evidence="1">Membrane</location>
        <topology evidence="1">Multi-pass membrane protein</topology>
    </subcellularLocation>
</comment>
<feature type="transmembrane region" description="Helical" evidence="5">
    <location>
        <begin position="136"/>
        <end position="155"/>
    </location>
</feature>
<reference evidence="7 8" key="1">
    <citation type="submission" date="2024-02" db="EMBL/GenBank/DDBJ databases">
        <title>Whole genome sequencing of Parabacteroides sp. AD58.</title>
        <authorList>
            <person name="Chaplin A.V."/>
            <person name="Pikina A.P."/>
            <person name="Sokolova S.R."/>
            <person name="Korostin D.O."/>
            <person name="Efimov B.A."/>
        </authorList>
    </citation>
    <scope>NUCLEOTIDE SEQUENCE [LARGE SCALE GENOMIC DNA]</scope>
    <source>
        <strain evidence="7 8">AD58</strain>
    </source>
</reference>
<keyword evidence="3 5" id="KW-1133">Transmembrane helix</keyword>
<keyword evidence="4 5" id="KW-0472">Membrane</keyword>
<feature type="transmembrane region" description="Helical" evidence="5">
    <location>
        <begin position="7"/>
        <end position="28"/>
    </location>
</feature>
<gene>
    <name evidence="7" type="ORF">NEE14_003835</name>
</gene>
<feature type="transmembrane region" description="Helical" evidence="5">
    <location>
        <begin position="330"/>
        <end position="349"/>
    </location>
</feature>
<feature type="transmembrane region" description="Helical" evidence="5">
    <location>
        <begin position="67"/>
        <end position="85"/>
    </location>
</feature>
<feature type="transmembrane region" description="Helical" evidence="5">
    <location>
        <begin position="298"/>
        <end position="318"/>
    </location>
</feature>
<evidence type="ECO:0000256" key="1">
    <source>
        <dbReference type="ARBA" id="ARBA00004141"/>
    </source>
</evidence>
<evidence type="ECO:0000259" key="6">
    <source>
        <dbReference type="PROSITE" id="PS50850"/>
    </source>
</evidence>
<dbReference type="InterPro" id="IPR011701">
    <property type="entry name" value="MFS"/>
</dbReference>
<organism evidence="7 8">
    <name type="scientific">Parabacteroides absconsus</name>
    <dbReference type="NCBI Taxonomy" id="2951805"/>
    <lineage>
        <taxon>Bacteria</taxon>
        <taxon>Pseudomonadati</taxon>
        <taxon>Bacteroidota</taxon>
        <taxon>Bacteroidia</taxon>
        <taxon>Bacteroidales</taxon>
        <taxon>Tannerellaceae</taxon>
        <taxon>Parabacteroides</taxon>
    </lineage>
</organism>
<dbReference type="Proteomes" id="UP001320603">
    <property type="component" value="Chromosome"/>
</dbReference>
<dbReference type="InterPro" id="IPR036259">
    <property type="entry name" value="MFS_trans_sf"/>
</dbReference>
<keyword evidence="2 5" id="KW-0812">Transmembrane</keyword>
<evidence type="ECO:0000256" key="2">
    <source>
        <dbReference type="ARBA" id="ARBA00022692"/>
    </source>
</evidence>
<dbReference type="Gene3D" id="1.20.1250.20">
    <property type="entry name" value="MFS general substrate transporter like domains"/>
    <property type="match status" value="1"/>
</dbReference>
<keyword evidence="8" id="KW-1185">Reference proteome</keyword>
<dbReference type="PANTHER" id="PTHR23530:SF1">
    <property type="entry name" value="PERMEASE, MAJOR FACILITATOR SUPERFAMILY-RELATED"/>
    <property type="match status" value="1"/>
</dbReference>
<feature type="transmembrane region" description="Helical" evidence="5">
    <location>
        <begin position="241"/>
        <end position="261"/>
    </location>
</feature>
<evidence type="ECO:0000256" key="4">
    <source>
        <dbReference type="ARBA" id="ARBA00023136"/>
    </source>
</evidence>
<dbReference type="InterPro" id="IPR053160">
    <property type="entry name" value="MFS_DHA3_Transporter"/>
</dbReference>
<dbReference type="EMBL" id="CP146284">
    <property type="protein sequence ID" value="WWV67127.1"/>
    <property type="molecule type" value="Genomic_DNA"/>
</dbReference>
<dbReference type="InterPro" id="IPR005829">
    <property type="entry name" value="Sugar_transporter_CS"/>
</dbReference>
<dbReference type="PANTHER" id="PTHR23530">
    <property type="entry name" value="TRANSPORT PROTEIN-RELATED"/>
    <property type="match status" value="1"/>
</dbReference>
<evidence type="ECO:0000256" key="5">
    <source>
        <dbReference type="SAM" id="Phobius"/>
    </source>
</evidence>
<proteinExistence type="predicted"/>
<feature type="transmembrane region" description="Helical" evidence="5">
    <location>
        <begin position="208"/>
        <end position="229"/>
    </location>
</feature>
<dbReference type="RefSeq" id="WP_251966515.1">
    <property type="nucleotide sequence ID" value="NZ_CP146284.1"/>
</dbReference>
<dbReference type="Pfam" id="PF07690">
    <property type="entry name" value="MFS_1"/>
    <property type="match status" value="1"/>
</dbReference>
<dbReference type="SUPFAM" id="SSF103473">
    <property type="entry name" value="MFS general substrate transporter"/>
    <property type="match status" value="1"/>
</dbReference>
<feature type="transmembrane region" description="Helical" evidence="5">
    <location>
        <begin position="361"/>
        <end position="381"/>
    </location>
</feature>
<evidence type="ECO:0000313" key="8">
    <source>
        <dbReference type="Proteomes" id="UP001320603"/>
    </source>
</evidence>
<accession>A0ABZ2IMN0</accession>
<name>A0ABZ2IMN0_9BACT</name>
<protein>
    <submittedName>
        <fullName evidence="7">MFS transporter</fullName>
    </submittedName>
</protein>
<dbReference type="InterPro" id="IPR020846">
    <property type="entry name" value="MFS_dom"/>
</dbReference>
<evidence type="ECO:0000256" key="3">
    <source>
        <dbReference type="ARBA" id="ARBA00022989"/>
    </source>
</evidence>
<evidence type="ECO:0000313" key="7">
    <source>
        <dbReference type="EMBL" id="WWV67127.1"/>
    </source>
</evidence>
<feature type="transmembrane region" description="Helical" evidence="5">
    <location>
        <begin position="273"/>
        <end position="292"/>
    </location>
</feature>
<dbReference type="PROSITE" id="PS50850">
    <property type="entry name" value="MFS"/>
    <property type="match status" value="1"/>
</dbReference>
<feature type="transmembrane region" description="Helical" evidence="5">
    <location>
        <begin position="40"/>
        <end position="60"/>
    </location>
</feature>